<dbReference type="Proteomes" id="UP000025227">
    <property type="component" value="Unplaced"/>
</dbReference>
<feature type="compositionally biased region" description="Basic residues" evidence="1">
    <location>
        <begin position="1"/>
        <end position="12"/>
    </location>
</feature>
<sequence>MSFKKSKTRRVAPRYASPRTSSELQDSKHRNVKTFLRGLWTKGVLLFSSLPRATGVQWIVFPRRKTIHWATVARDRDERRPRPRMVEESDDQRDDR</sequence>
<protein>
    <submittedName>
        <fullName evidence="3">Uncharacterized protein</fullName>
    </submittedName>
</protein>
<dbReference type="AlphaFoldDB" id="A0A7I5EAM4"/>
<proteinExistence type="predicted"/>
<evidence type="ECO:0000256" key="1">
    <source>
        <dbReference type="SAM" id="MobiDB-lite"/>
    </source>
</evidence>
<feature type="region of interest" description="Disordered" evidence="1">
    <location>
        <begin position="75"/>
        <end position="96"/>
    </location>
</feature>
<reference evidence="3" key="1">
    <citation type="submission" date="2020-12" db="UniProtKB">
        <authorList>
            <consortium name="WormBaseParasite"/>
        </authorList>
    </citation>
    <scope>IDENTIFICATION</scope>
    <source>
        <strain evidence="3">MHco3</strain>
    </source>
</reference>
<accession>A0A7I5EAM4</accession>
<organism evidence="2 3">
    <name type="scientific">Haemonchus contortus</name>
    <name type="common">Barber pole worm</name>
    <dbReference type="NCBI Taxonomy" id="6289"/>
    <lineage>
        <taxon>Eukaryota</taxon>
        <taxon>Metazoa</taxon>
        <taxon>Ecdysozoa</taxon>
        <taxon>Nematoda</taxon>
        <taxon>Chromadorea</taxon>
        <taxon>Rhabditida</taxon>
        <taxon>Rhabditina</taxon>
        <taxon>Rhabditomorpha</taxon>
        <taxon>Strongyloidea</taxon>
        <taxon>Trichostrongylidae</taxon>
        <taxon>Haemonchus</taxon>
    </lineage>
</organism>
<dbReference type="WBParaSite" id="HCON_00108360-00001">
    <property type="protein sequence ID" value="HCON_00108360-00001"/>
    <property type="gene ID" value="HCON_00108360"/>
</dbReference>
<evidence type="ECO:0000313" key="3">
    <source>
        <dbReference type="WBParaSite" id="HCON_00108360-00001"/>
    </source>
</evidence>
<name>A0A7I5EAM4_HAECO</name>
<feature type="region of interest" description="Disordered" evidence="1">
    <location>
        <begin position="1"/>
        <end position="28"/>
    </location>
</feature>
<evidence type="ECO:0000313" key="2">
    <source>
        <dbReference type="Proteomes" id="UP000025227"/>
    </source>
</evidence>
<keyword evidence="2" id="KW-1185">Reference proteome</keyword>